<accession>A0ABM1A3E8</accession>
<comment type="subcellular location">
    <subcellularLocation>
        <location evidence="3">Nucleus</location>
    </subcellularLocation>
</comment>
<feature type="compositionally biased region" description="Polar residues" evidence="4">
    <location>
        <begin position="594"/>
        <end position="620"/>
    </location>
</feature>
<dbReference type="PANTHER" id="PTHR11829">
    <property type="entry name" value="FORKHEAD BOX PROTEIN"/>
    <property type="match status" value="1"/>
</dbReference>
<gene>
    <name evidence="7" type="primary">LOC106012240</name>
</gene>
<dbReference type="Proteomes" id="UP000694888">
    <property type="component" value="Unplaced"/>
</dbReference>
<dbReference type="PRINTS" id="PR00053">
    <property type="entry name" value="FORKHEAD"/>
</dbReference>
<feature type="compositionally biased region" description="Polar residues" evidence="4">
    <location>
        <begin position="362"/>
        <end position="377"/>
    </location>
</feature>
<dbReference type="InterPro" id="IPR001766">
    <property type="entry name" value="Fork_head_dom"/>
</dbReference>
<evidence type="ECO:0000256" key="4">
    <source>
        <dbReference type="SAM" id="MobiDB-lite"/>
    </source>
</evidence>
<feature type="region of interest" description="Disordered" evidence="4">
    <location>
        <begin position="348"/>
        <end position="402"/>
    </location>
</feature>
<dbReference type="CDD" id="cd20027">
    <property type="entry name" value="FH_FOXL1"/>
    <property type="match status" value="1"/>
</dbReference>
<dbReference type="InterPro" id="IPR036388">
    <property type="entry name" value="WH-like_DNA-bd_sf"/>
</dbReference>
<feature type="compositionally biased region" description="Polar residues" evidence="4">
    <location>
        <begin position="484"/>
        <end position="502"/>
    </location>
</feature>
<evidence type="ECO:0000256" key="1">
    <source>
        <dbReference type="ARBA" id="ARBA00023125"/>
    </source>
</evidence>
<proteinExistence type="predicted"/>
<feature type="domain" description="Fork-head" evidence="5">
    <location>
        <begin position="141"/>
        <end position="235"/>
    </location>
</feature>
<evidence type="ECO:0000256" key="2">
    <source>
        <dbReference type="ARBA" id="ARBA00023242"/>
    </source>
</evidence>
<dbReference type="Gene3D" id="1.10.10.10">
    <property type="entry name" value="Winged helix-like DNA-binding domain superfamily/Winged helix DNA-binding domain"/>
    <property type="match status" value="1"/>
</dbReference>
<dbReference type="PROSITE" id="PS00657">
    <property type="entry name" value="FORK_HEAD_1"/>
    <property type="match status" value="1"/>
</dbReference>
<dbReference type="RefSeq" id="XP_012940028.1">
    <property type="nucleotide sequence ID" value="XM_013084574.2"/>
</dbReference>
<reference evidence="7" key="1">
    <citation type="submission" date="2025-08" db="UniProtKB">
        <authorList>
            <consortium name="RefSeq"/>
        </authorList>
    </citation>
    <scope>IDENTIFICATION</scope>
</reference>
<organism evidence="6 7">
    <name type="scientific">Aplysia californica</name>
    <name type="common">California sea hare</name>
    <dbReference type="NCBI Taxonomy" id="6500"/>
    <lineage>
        <taxon>Eukaryota</taxon>
        <taxon>Metazoa</taxon>
        <taxon>Spiralia</taxon>
        <taxon>Lophotrochozoa</taxon>
        <taxon>Mollusca</taxon>
        <taxon>Gastropoda</taxon>
        <taxon>Heterobranchia</taxon>
        <taxon>Euthyneura</taxon>
        <taxon>Tectipleura</taxon>
        <taxon>Aplysiida</taxon>
        <taxon>Aplysioidea</taxon>
        <taxon>Aplysiidae</taxon>
        <taxon>Aplysia</taxon>
    </lineage>
</organism>
<feature type="compositionally biased region" description="Basic and acidic residues" evidence="4">
    <location>
        <begin position="629"/>
        <end position="642"/>
    </location>
</feature>
<feature type="compositionally biased region" description="Basic residues" evidence="4">
    <location>
        <begin position="77"/>
        <end position="94"/>
    </location>
</feature>
<feature type="region of interest" description="Disordered" evidence="4">
    <location>
        <begin position="742"/>
        <end position="761"/>
    </location>
</feature>
<evidence type="ECO:0000313" key="7">
    <source>
        <dbReference type="RefSeq" id="XP_012940028.1"/>
    </source>
</evidence>
<dbReference type="SUPFAM" id="SSF46785">
    <property type="entry name" value="Winged helix' DNA-binding domain"/>
    <property type="match status" value="1"/>
</dbReference>
<evidence type="ECO:0000256" key="3">
    <source>
        <dbReference type="PROSITE-ProRule" id="PRU00089"/>
    </source>
</evidence>
<feature type="region of interest" description="Disordered" evidence="4">
    <location>
        <begin position="579"/>
        <end position="652"/>
    </location>
</feature>
<dbReference type="PANTHER" id="PTHR11829:SF343">
    <property type="entry name" value="FORK-HEAD DOMAIN-CONTAINING PROTEIN"/>
    <property type="match status" value="1"/>
</dbReference>
<dbReference type="InterPro" id="IPR036390">
    <property type="entry name" value="WH_DNA-bd_sf"/>
</dbReference>
<dbReference type="InterPro" id="IPR050211">
    <property type="entry name" value="FOX_domain-containing"/>
</dbReference>
<feature type="DNA-binding region" description="Fork-head" evidence="3">
    <location>
        <begin position="141"/>
        <end position="235"/>
    </location>
</feature>
<feature type="compositionally biased region" description="Basic and acidic residues" evidence="4">
    <location>
        <begin position="348"/>
        <end position="360"/>
    </location>
</feature>
<feature type="region of interest" description="Disordered" evidence="4">
    <location>
        <begin position="77"/>
        <end position="108"/>
    </location>
</feature>
<feature type="region of interest" description="Disordered" evidence="4">
    <location>
        <begin position="476"/>
        <end position="507"/>
    </location>
</feature>
<keyword evidence="2 3" id="KW-0539">Nucleus</keyword>
<dbReference type="GeneID" id="106012240"/>
<dbReference type="SMART" id="SM00339">
    <property type="entry name" value="FH"/>
    <property type="match status" value="1"/>
</dbReference>
<dbReference type="PROSITE" id="PS50039">
    <property type="entry name" value="FORK_HEAD_3"/>
    <property type="match status" value="1"/>
</dbReference>
<evidence type="ECO:0000313" key="6">
    <source>
        <dbReference type="Proteomes" id="UP000694888"/>
    </source>
</evidence>
<dbReference type="PROSITE" id="PS00658">
    <property type="entry name" value="FORK_HEAD_2"/>
    <property type="match status" value="1"/>
</dbReference>
<dbReference type="InterPro" id="IPR018122">
    <property type="entry name" value="TF_fork_head_CS_1"/>
</dbReference>
<evidence type="ECO:0000259" key="5">
    <source>
        <dbReference type="PROSITE" id="PS50039"/>
    </source>
</evidence>
<name>A0ABM1A3E8_APLCA</name>
<dbReference type="Pfam" id="PF00250">
    <property type="entry name" value="Forkhead"/>
    <property type="match status" value="1"/>
</dbReference>
<protein>
    <submittedName>
        <fullName evidence="7">Uncharacterized protein LOC106012240</fullName>
    </submittedName>
</protein>
<sequence length="761" mass="84517">MQGFRLPPNPLTVTSPFSVLPYGAPLLPPTYSPPFPANSSSINISNSSSNNSIARNMVDVSAIASIMPRDGEVASLHPHHRLSQQQQHHHHHRLGQLQQHHSHPPGFPSTSGLLMSQVACAQLKYSAMLSELHRHREHNQKPPYSYIALISMAIKASPGRRATLNDIYNFIMERFPYYLDNKQGWQNSIRHNLSLNHCFIKVPRDKGTPGKGNYWTMDPNCDELFEEGNYRRRKRRVKVQQRALAGGPSTGGQGSCEKNSWNRGQEGAVCVASIDDYVQGGSDDKWSGCKSDDDNISVGLTCDKSKSHPDGDLQGDENLYNISEHSLLWVRGKAGVCRLDDRLAPDGWVRRSSTDDRMSDNGDANNDSFPDSDNGSEQDPGVKTEYGCDSMKGIESKDDNTDLENDVFTSEQKEDYAVDLTRFKGEENSCFRNDVETVERKTHFLDKTSDGQCGNLKFENDDVIANRSPKVKVEKETIAEGRNASISPSKRTKSSEAGSNNRFLDPHVSRNALTTEQDCSEEVWSSKEHVIPNGTSTSFQITGDVSIVQKFDVNIKKEPPKCTLSFGIARLIGRDEVDANENTGENDELENNKNEISNENTHSYFGNSSHFNNDRTISISQGGGYTEVDSSHRDSIDTKPTKAPEGCGGFERGEKRKRDVFEGIPNPPPKVIDLKNKTFDSLSLSLLPTYLGTGRYPASPGNYIGLHPGHPSASLDTITPTLETMMMYGHPMLATHLRMTSQGPHSRHRQPTSGFPYSVLF</sequence>
<dbReference type="InterPro" id="IPR047514">
    <property type="entry name" value="FH_FOXL1"/>
</dbReference>
<keyword evidence="1 3" id="KW-0238">DNA-binding</keyword>
<dbReference type="InterPro" id="IPR030456">
    <property type="entry name" value="TF_fork_head_CS_2"/>
</dbReference>
<keyword evidence="6" id="KW-1185">Reference proteome</keyword>